<name>A0A1H3L3X5_9RHOB</name>
<keyword evidence="4 7" id="KW-1133">Transmembrane helix</keyword>
<evidence type="ECO:0000256" key="7">
    <source>
        <dbReference type="SAM" id="Phobius"/>
    </source>
</evidence>
<sequence>MMDTLTLPFLLPFMQNAFFMAALVSVPAALLSCFLVLKGWALMGDAVSHAVLPGIVLAYIAGIPLIVGAFAAGMTCALATGFLADNSRVKQDTVMGVVFSGMFGVGIVLYVSIDTGMHLDHVLFGNMLGVGPGDLWLSGRISALVAGVLVLKWRDWLLHSFDPAQAQASGLHVNALHYGMLALLSLTIVATLSSVGLILAIGLLIAPGAIAFLLVRSFGRMLVVAVAVCMASMLAGTYASFYIDSAPAPTIVLILSALFVLAFLRRQAETRRASRQRMARAG</sequence>
<evidence type="ECO:0000313" key="8">
    <source>
        <dbReference type="EMBL" id="SDY58614.1"/>
    </source>
</evidence>
<gene>
    <name evidence="8" type="ORF">SAMN05444340_11150</name>
</gene>
<dbReference type="STRING" id="321339.SAMN05444340_11150"/>
<comment type="similarity">
    <text evidence="2 6">Belongs to the ABC-3 integral membrane protein family.</text>
</comment>
<dbReference type="OrthoDB" id="9804300at2"/>
<dbReference type="CDD" id="cd06550">
    <property type="entry name" value="TM_ABC_iron-siderophores_like"/>
    <property type="match status" value="1"/>
</dbReference>
<dbReference type="Pfam" id="PF00950">
    <property type="entry name" value="ABC-3"/>
    <property type="match status" value="1"/>
</dbReference>
<keyword evidence="6" id="KW-0813">Transport</keyword>
<feature type="transmembrane region" description="Helical" evidence="7">
    <location>
        <begin position="56"/>
        <end position="82"/>
    </location>
</feature>
<evidence type="ECO:0000256" key="1">
    <source>
        <dbReference type="ARBA" id="ARBA00004141"/>
    </source>
</evidence>
<dbReference type="RefSeq" id="WP_089883955.1">
    <property type="nucleotide sequence ID" value="NZ_FNPF01000011.1"/>
</dbReference>
<keyword evidence="5 7" id="KW-0472">Membrane</keyword>
<dbReference type="PANTHER" id="PTHR30477">
    <property type="entry name" value="ABC-TRANSPORTER METAL-BINDING PROTEIN"/>
    <property type="match status" value="1"/>
</dbReference>
<dbReference type="GO" id="GO:0071281">
    <property type="term" value="P:cellular response to iron ion"/>
    <property type="evidence" value="ECO:0007669"/>
    <property type="project" value="UniProtKB-ARBA"/>
</dbReference>
<feature type="transmembrane region" description="Helical" evidence="7">
    <location>
        <begin position="171"/>
        <end position="190"/>
    </location>
</feature>
<dbReference type="AlphaFoldDB" id="A0A1H3L3X5"/>
<proteinExistence type="inferred from homology"/>
<evidence type="ECO:0000256" key="4">
    <source>
        <dbReference type="ARBA" id="ARBA00022989"/>
    </source>
</evidence>
<evidence type="ECO:0000256" key="3">
    <source>
        <dbReference type="ARBA" id="ARBA00022692"/>
    </source>
</evidence>
<keyword evidence="9" id="KW-1185">Reference proteome</keyword>
<accession>A0A1H3L3X5</accession>
<dbReference type="GO" id="GO:0043190">
    <property type="term" value="C:ATP-binding cassette (ABC) transporter complex"/>
    <property type="evidence" value="ECO:0007669"/>
    <property type="project" value="InterPro"/>
</dbReference>
<dbReference type="Gene3D" id="1.10.3470.10">
    <property type="entry name" value="ABC transporter involved in vitamin B12 uptake, BtuC"/>
    <property type="match status" value="1"/>
</dbReference>
<organism evidence="8 9">
    <name type="scientific">Citreimonas salinaria</name>
    <dbReference type="NCBI Taxonomy" id="321339"/>
    <lineage>
        <taxon>Bacteria</taxon>
        <taxon>Pseudomonadati</taxon>
        <taxon>Pseudomonadota</taxon>
        <taxon>Alphaproteobacteria</taxon>
        <taxon>Rhodobacterales</taxon>
        <taxon>Roseobacteraceae</taxon>
        <taxon>Citreimonas</taxon>
    </lineage>
</organism>
<evidence type="ECO:0000256" key="6">
    <source>
        <dbReference type="RuleBase" id="RU003943"/>
    </source>
</evidence>
<dbReference type="EMBL" id="FNPF01000011">
    <property type="protein sequence ID" value="SDY58614.1"/>
    <property type="molecule type" value="Genomic_DNA"/>
</dbReference>
<keyword evidence="3 6" id="KW-0812">Transmembrane</keyword>
<feature type="transmembrane region" description="Helical" evidence="7">
    <location>
        <begin position="247"/>
        <end position="264"/>
    </location>
</feature>
<feature type="transmembrane region" description="Helical" evidence="7">
    <location>
        <begin position="196"/>
        <end position="215"/>
    </location>
</feature>
<feature type="transmembrane region" description="Helical" evidence="7">
    <location>
        <begin position="133"/>
        <end position="151"/>
    </location>
</feature>
<feature type="transmembrane region" description="Helical" evidence="7">
    <location>
        <begin position="94"/>
        <end position="113"/>
    </location>
</feature>
<dbReference type="GO" id="GO:0010043">
    <property type="term" value="P:response to zinc ion"/>
    <property type="evidence" value="ECO:0007669"/>
    <property type="project" value="TreeGrafter"/>
</dbReference>
<dbReference type="FunFam" id="1.10.3470.10:FF:000003">
    <property type="entry name" value="Iron ABC transporter permease SitD"/>
    <property type="match status" value="1"/>
</dbReference>
<evidence type="ECO:0000313" key="9">
    <source>
        <dbReference type="Proteomes" id="UP000199286"/>
    </source>
</evidence>
<feature type="transmembrane region" description="Helical" evidence="7">
    <location>
        <begin position="222"/>
        <end position="241"/>
    </location>
</feature>
<reference evidence="8 9" key="1">
    <citation type="submission" date="2016-10" db="EMBL/GenBank/DDBJ databases">
        <authorList>
            <person name="de Groot N.N."/>
        </authorList>
    </citation>
    <scope>NUCLEOTIDE SEQUENCE [LARGE SCALE GENOMIC DNA]</scope>
    <source>
        <strain evidence="8 9">DSM 26880</strain>
    </source>
</reference>
<evidence type="ECO:0000256" key="2">
    <source>
        <dbReference type="ARBA" id="ARBA00008034"/>
    </source>
</evidence>
<evidence type="ECO:0000256" key="5">
    <source>
        <dbReference type="ARBA" id="ARBA00023136"/>
    </source>
</evidence>
<protein>
    <submittedName>
        <fullName evidence="8">Manganese/iron transport system permease protein</fullName>
    </submittedName>
</protein>
<dbReference type="InterPro" id="IPR037294">
    <property type="entry name" value="ABC_BtuC-like"/>
</dbReference>
<dbReference type="GO" id="GO:0055085">
    <property type="term" value="P:transmembrane transport"/>
    <property type="evidence" value="ECO:0007669"/>
    <property type="project" value="InterPro"/>
</dbReference>
<dbReference type="InterPro" id="IPR001626">
    <property type="entry name" value="ABC_TroCD"/>
</dbReference>
<dbReference type="SUPFAM" id="SSF81345">
    <property type="entry name" value="ABC transporter involved in vitamin B12 uptake, BtuC"/>
    <property type="match status" value="1"/>
</dbReference>
<dbReference type="PANTHER" id="PTHR30477:SF24">
    <property type="entry name" value="IRON TRANSPORT SYSTEM MEMBRANE PROTEIN HI_0359-RELATED"/>
    <property type="match status" value="1"/>
</dbReference>
<comment type="subcellular location">
    <subcellularLocation>
        <location evidence="6">Cell membrane</location>
        <topology evidence="6">Multi-pass membrane protein</topology>
    </subcellularLocation>
    <subcellularLocation>
        <location evidence="1">Membrane</location>
        <topology evidence="1">Multi-pass membrane protein</topology>
    </subcellularLocation>
</comment>
<dbReference type="Proteomes" id="UP000199286">
    <property type="component" value="Unassembled WGS sequence"/>
</dbReference>